<gene>
    <name evidence="3" type="ORF">CISIN_1g0366571mg</name>
</gene>
<keyword evidence="1" id="KW-0520">NAD</keyword>
<name>A0A067DF02_CITSI</name>
<evidence type="ECO:0000259" key="2">
    <source>
        <dbReference type="PROSITE" id="PS50104"/>
    </source>
</evidence>
<dbReference type="AlphaFoldDB" id="A0A067DF02"/>
<feature type="domain" description="TIR" evidence="2">
    <location>
        <begin position="1"/>
        <end position="100"/>
    </location>
</feature>
<evidence type="ECO:0000313" key="3">
    <source>
        <dbReference type="EMBL" id="KDO37171.1"/>
    </source>
</evidence>
<feature type="non-terminal residue" evidence="3">
    <location>
        <position position="100"/>
    </location>
</feature>
<dbReference type="InterPro" id="IPR035897">
    <property type="entry name" value="Toll_tir_struct_dom_sf"/>
</dbReference>
<sequence>PAISNAIETSDISIIIFSKDYASSKWCLNELVKILDCKKMNGQIVIPVFYQVDPSDVRKQRGTFEKAFVHHENNFPDKVQKWRDVLTEASNFSGYDSTES</sequence>
<accession>A0A067DF02</accession>
<dbReference type="SMART" id="SM00255">
    <property type="entry name" value="TIR"/>
    <property type="match status" value="1"/>
</dbReference>
<evidence type="ECO:0000256" key="1">
    <source>
        <dbReference type="ARBA" id="ARBA00023027"/>
    </source>
</evidence>
<protein>
    <recommendedName>
        <fullName evidence="2">TIR domain-containing protein</fullName>
    </recommendedName>
</protein>
<dbReference type="GO" id="GO:0007165">
    <property type="term" value="P:signal transduction"/>
    <property type="evidence" value="ECO:0000318"/>
    <property type="project" value="GO_Central"/>
</dbReference>
<evidence type="ECO:0000313" key="4">
    <source>
        <dbReference type="Proteomes" id="UP000027120"/>
    </source>
</evidence>
<dbReference type="PANTHER" id="PTHR32009">
    <property type="entry name" value="TMV RESISTANCE PROTEIN N-LIKE"/>
    <property type="match status" value="1"/>
</dbReference>
<reference evidence="3 4" key="1">
    <citation type="submission" date="2014-04" db="EMBL/GenBank/DDBJ databases">
        <authorList>
            <consortium name="International Citrus Genome Consortium"/>
            <person name="Gmitter F."/>
            <person name="Chen C."/>
            <person name="Farmerie W."/>
            <person name="Harkins T."/>
            <person name="Desany B."/>
            <person name="Mohiuddin M."/>
            <person name="Kodira C."/>
            <person name="Borodovsky M."/>
            <person name="Lomsadze A."/>
            <person name="Burns P."/>
            <person name="Jenkins J."/>
            <person name="Prochnik S."/>
            <person name="Shu S."/>
            <person name="Chapman J."/>
            <person name="Pitluck S."/>
            <person name="Schmutz J."/>
            <person name="Rokhsar D."/>
        </authorList>
    </citation>
    <scope>NUCLEOTIDE SEQUENCE</scope>
</reference>
<dbReference type="Proteomes" id="UP000027120">
    <property type="component" value="Unassembled WGS sequence"/>
</dbReference>
<organism evidence="3 4">
    <name type="scientific">Citrus sinensis</name>
    <name type="common">Sweet orange</name>
    <name type="synonym">Citrus aurantium var. sinensis</name>
    <dbReference type="NCBI Taxonomy" id="2711"/>
    <lineage>
        <taxon>Eukaryota</taxon>
        <taxon>Viridiplantae</taxon>
        <taxon>Streptophyta</taxon>
        <taxon>Embryophyta</taxon>
        <taxon>Tracheophyta</taxon>
        <taxon>Spermatophyta</taxon>
        <taxon>Magnoliopsida</taxon>
        <taxon>eudicotyledons</taxon>
        <taxon>Gunneridae</taxon>
        <taxon>Pentapetalae</taxon>
        <taxon>rosids</taxon>
        <taxon>malvids</taxon>
        <taxon>Sapindales</taxon>
        <taxon>Rutaceae</taxon>
        <taxon>Aurantioideae</taxon>
        <taxon>Citrus</taxon>
    </lineage>
</organism>
<feature type="non-terminal residue" evidence="3">
    <location>
        <position position="1"/>
    </location>
</feature>
<dbReference type="Gene3D" id="3.40.50.10140">
    <property type="entry name" value="Toll/interleukin-1 receptor homology (TIR) domain"/>
    <property type="match status" value="1"/>
</dbReference>
<dbReference type="GO" id="GO:0005634">
    <property type="term" value="C:nucleus"/>
    <property type="evidence" value="ECO:0000318"/>
    <property type="project" value="GO_Central"/>
</dbReference>
<dbReference type="EMBL" id="KK791614">
    <property type="protein sequence ID" value="KDO37171.1"/>
    <property type="molecule type" value="Genomic_DNA"/>
</dbReference>
<dbReference type="PaxDb" id="2711-XP_006478678.1"/>
<dbReference type="PROSITE" id="PS50104">
    <property type="entry name" value="TIR"/>
    <property type="match status" value="1"/>
</dbReference>
<keyword evidence="4" id="KW-1185">Reference proteome</keyword>
<dbReference type="Pfam" id="PF01582">
    <property type="entry name" value="TIR"/>
    <property type="match status" value="1"/>
</dbReference>
<dbReference type="SUPFAM" id="SSF52200">
    <property type="entry name" value="Toll/Interleukin receptor TIR domain"/>
    <property type="match status" value="1"/>
</dbReference>
<proteinExistence type="predicted"/>
<dbReference type="PANTHER" id="PTHR32009:SF106">
    <property type="entry name" value="TIR DOMAIN-CONTAINING PROTEIN"/>
    <property type="match status" value="1"/>
</dbReference>
<dbReference type="InterPro" id="IPR000157">
    <property type="entry name" value="TIR_dom"/>
</dbReference>